<dbReference type="PANTHER" id="PTHR30632:SF0">
    <property type="entry name" value="SULFATE-BINDING PROTEIN"/>
    <property type="match status" value="1"/>
</dbReference>
<accession>A0A8J6XLT8</accession>
<sequence>MNNEDAKSIILSGTLPPERNSSGGSIVYFIEDTQLVDAEIVYYTSAISALELSPNLQVVELPENLAVKAEYGLTIIKNANPDTAKLVDYILSPSGQKILAKYGFTSPSGTASASIPESQDIYGILLAVGIVVVLRKNILNLES</sequence>
<reference evidence="1" key="1">
    <citation type="submission" date="2020-09" db="EMBL/GenBank/DDBJ databases">
        <title>Iningainema tapete sp. nov. (Scytonemataceae, Cyanobacteria) from greenhouses in central Florida (USA) produces two types of nodularin with biosynthetic potential for microcystin-LR and anabaenopeptins.</title>
        <authorList>
            <person name="Berthold D.E."/>
            <person name="Lefler F.W."/>
            <person name="Huang I.-S."/>
            <person name="Abdulla H."/>
            <person name="Zimba P.V."/>
            <person name="Laughinghouse H.D. IV."/>
        </authorList>
    </citation>
    <scope>NUCLEOTIDE SEQUENCE</scope>
    <source>
        <strain evidence="1">BLCCT55</strain>
    </source>
</reference>
<keyword evidence="2" id="KW-1185">Reference proteome</keyword>
<dbReference type="EMBL" id="JACXAE010000076">
    <property type="protein sequence ID" value="MBD2775196.1"/>
    <property type="molecule type" value="Genomic_DNA"/>
</dbReference>
<dbReference type="Pfam" id="PF13531">
    <property type="entry name" value="SBP_bac_11"/>
    <property type="match status" value="1"/>
</dbReference>
<dbReference type="Gene3D" id="3.40.190.10">
    <property type="entry name" value="Periplasmic binding protein-like II"/>
    <property type="match status" value="2"/>
</dbReference>
<evidence type="ECO:0000313" key="2">
    <source>
        <dbReference type="Proteomes" id="UP000629098"/>
    </source>
</evidence>
<proteinExistence type="predicted"/>
<dbReference type="GO" id="GO:0015689">
    <property type="term" value="P:molybdate ion transport"/>
    <property type="evidence" value="ECO:0007669"/>
    <property type="project" value="TreeGrafter"/>
</dbReference>
<dbReference type="Proteomes" id="UP000629098">
    <property type="component" value="Unassembled WGS sequence"/>
</dbReference>
<gene>
    <name evidence="1" type="ORF">ICL16_24825</name>
</gene>
<evidence type="ECO:0000313" key="1">
    <source>
        <dbReference type="EMBL" id="MBD2775196.1"/>
    </source>
</evidence>
<dbReference type="SUPFAM" id="SSF53850">
    <property type="entry name" value="Periplasmic binding protein-like II"/>
    <property type="match status" value="1"/>
</dbReference>
<dbReference type="RefSeq" id="WP_190833265.1">
    <property type="nucleotide sequence ID" value="NZ_CAWPPI010000076.1"/>
</dbReference>
<protein>
    <submittedName>
        <fullName evidence="1">Substrate-binding domain-containing protein</fullName>
    </submittedName>
</protein>
<name>A0A8J6XLT8_9CYAN</name>
<dbReference type="InterPro" id="IPR050682">
    <property type="entry name" value="ModA/WtpA"/>
</dbReference>
<dbReference type="GO" id="GO:0030973">
    <property type="term" value="F:molybdate ion binding"/>
    <property type="evidence" value="ECO:0007669"/>
    <property type="project" value="TreeGrafter"/>
</dbReference>
<comment type="caution">
    <text evidence="1">The sequence shown here is derived from an EMBL/GenBank/DDBJ whole genome shotgun (WGS) entry which is preliminary data.</text>
</comment>
<organism evidence="1 2">
    <name type="scientific">Iningainema tapete BLCC-T55</name>
    <dbReference type="NCBI Taxonomy" id="2748662"/>
    <lineage>
        <taxon>Bacteria</taxon>
        <taxon>Bacillati</taxon>
        <taxon>Cyanobacteriota</taxon>
        <taxon>Cyanophyceae</taxon>
        <taxon>Nostocales</taxon>
        <taxon>Scytonemataceae</taxon>
        <taxon>Iningainema tapete</taxon>
    </lineage>
</organism>
<dbReference type="PANTHER" id="PTHR30632">
    <property type="entry name" value="MOLYBDATE-BINDING PERIPLASMIC PROTEIN"/>
    <property type="match status" value="1"/>
</dbReference>
<dbReference type="AlphaFoldDB" id="A0A8J6XLT8"/>